<evidence type="ECO:0000313" key="2">
    <source>
        <dbReference type="Proteomes" id="UP001597301"/>
    </source>
</evidence>
<gene>
    <name evidence="1" type="ORF">ACFSCZ_14375</name>
</gene>
<sequence length="230" mass="26055">MGKEKQFIFYDDPYDADIGDCSCFLERADLCDCDLMAGDKCKCDKWERDRCSCNKKKRDKGKCDFKKSRLFCTSNNHDVVLEDLTDFQFKVTVATLDICQENCSTVEHDICGVLHSLVAAANNPQPITAATNLQFRIIDEFGREVCQHQVSFNFDVTPPNDAVTDKPYILNLPFCISCCDRPRACDSKVTYRLQVDSLDLAPGANLRIPVIRDVAWSAIVWEDGRKGSRK</sequence>
<protein>
    <submittedName>
        <fullName evidence="1">Uncharacterized protein</fullName>
    </submittedName>
</protein>
<dbReference type="RefSeq" id="WP_380774774.1">
    <property type="nucleotide sequence ID" value="NZ_JBHUEO010000048.1"/>
</dbReference>
<comment type="caution">
    <text evidence="1">The sequence shown here is derived from an EMBL/GenBank/DDBJ whole genome shotgun (WGS) entry which is preliminary data.</text>
</comment>
<evidence type="ECO:0000313" key="1">
    <source>
        <dbReference type="EMBL" id="MFD1707908.1"/>
    </source>
</evidence>
<proteinExistence type="predicted"/>
<reference evidence="2" key="1">
    <citation type="journal article" date="2019" name="Int. J. Syst. Evol. Microbiol.">
        <title>The Global Catalogue of Microorganisms (GCM) 10K type strain sequencing project: providing services to taxonomists for standard genome sequencing and annotation.</title>
        <authorList>
            <consortium name="The Broad Institute Genomics Platform"/>
            <consortium name="The Broad Institute Genome Sequencing Center for Infectious Disease"/>
            <person name="Wu L."/>
            <person name="Ma J."/>
        </authorList>
    </citation>
    <scope>NUCLEOTIDE SEQUENCE [LARGE SCALE GENOMIC DNA]</scope>
    <source>
        <strain evidence="2">CGMCC 1.12295</strain>
    </source>
</reference>
<name>A0ABW4KNV2_9BACI</name>
<organism evidence="1 2">
    <name type="scientific">Siminovitchia sediminis</name>
    <dbReference type="NCBI Taxonomy" id="1274353"/>
    <lineage>
        <taxon>Bacteria</taxon>
        <taxon>Bacillati</taxon>
        <taxon>Bacillota</taxon>
        <taxon>Bacilli</taxon>
        <taxon>Bacillales</taxon>
        <taxon>Bacillaceae</taxon>
        <taxon>Siminovitchia</taxon>
    </lineage>
</organism>
<dbReference type="Proteomes" id="UP001597301">
    <property type="component" value="Unassembled WGS sequence"/>
</dbReference>
<keyword evidence="2" id="KW-1185">Reference proteome</keyword>
<dbReference type="EMBL" id="JBHUEO010000048">
    <property type="protein sequence ID" value="MFD1707908.1"/>
    <property type="molecule type" value="Genomic_DNA"/>
</dbReference>
<accession>A0ABW4KNV2</accession>